<protein>
    <submittedName>
        <fullName evidence="1">Uncharacterized protein</fullName>
    </submittedName>
</protein>
<dbReference type="AlphaFoldDB" id="A0A7T5VEF9"/>
<accession>A0A7T5VEF9</accession>
<evidence type="ECO:0000313" key="2">
    <source>
        <dbReference type="Proteomes" id="UP000596092"/>
    </source>
</evidence>
<dbReference type="Proteomes" id="UP000596092">
    <property type="component" value="Chromosome"/>
</dbReference>
<keyword evidence="2" id="KW-1185">Reference proteome</keyword>
<dbReference type="KEGG" id="dog:HP555_11170"/>
<organism evidence="1 2">
    <name type="scientific">Desulfobulbus oligotrophicus</name>
    <dbReference type="NCBI Taxonomy" id="1909699"/>
    <lineage>
        <taxon>Bacteria</taxon>
        <taxon>Pseudomonadati</taxon>
        <taxon>Thermodesulfobacteriota</taxon>
        <taxon>Desulfobulbia</taxon>
        <taxon>Desulfobulbales</taxon>
        <taxon>Desulfobulbaceae</taxon>
        <taxon>Desulfobulbus</taxon>
    </lineage>
</organism>
<name>A0A7T5VEF9_9BACT</name>
<dbReference type="EMBL" id="CP054140">
    <property type="protein sequence ID" value="QQG66388.1"/>
    <property type="molecule type" value="Genomic_DNA"/>
</dbReference>
<sequence>MTAKTKDGKEFYSEEKIFMPIPQQMGRGDKMGRGPYEKSGLIRDTSIPPLRTLKEEFTIPVYTEGEKDGKILRNIIANDFIVDVEVWYLPYGKKDDPGNAQKWFATSKTLRIEKGGK</sequence>
<gene>
    <name evidence="1" type="ORF">HP555_11170</name>
</gene>
<proteinExistence type="predicted"/>
<evidence type="ECO:0000313" key="1">
    <source>
        <dbReference type="EMBL" id="QQG66388.1"/>
    </source>
</evidence>
<reference evidence="1 2" key="1">
    <citation type="submission" date="2020-05" db="EMBL/GenBank/DDBJ databases">
        <title>Complete genome of Desulfobulbus oligotrophicus.</title>
        <authorList>
            <person name="Podar M."/>
        </authorList>
    </citation>
    <scope>NUCLEOTIDE SEQUENCE [LARGE SCALE GENOMIC DNA]</scope>
    <source>
        <strain evidence="1 2">Prop6</strain>
    </source>
</reference>